<dbReference type="Gene3D" id="1.20.1250.20">
    <property type="entry name" value="MFS general substrate transporter like domains"/>
    <property type="match status" value="1"/>
</dbReference>
<dbReference type="RefSeq" id="XP_011305792.1">
    <property type="nucleotide sequence ID" value="XM_011307490.1"/>
</dbReference>
<dbReference type="KEGG" id="fas:105268170"/>
<feature type="transmembrane region" description="Helical" evidence="8">
    <location>
        <begin position="89"/>
        <end position="107"/>
    </location>
</feature>
<evidence type="ECO:0000256" key="8">
    <source>
        <dbReference type="SAM" id="Phobius"/>
    </source>
</evidence>
<feature type="domain" description="Major facilitator superfamily (MFS) profile" evidence="9">
    <location>
        <begin position="20"/>
        <end position="446"/>
    </location>
</feature>
<dbReference type="Pfam" id="PF00083">
    <property type="entry name" value="Sugar_tr"/>
    <property type="match status" value="1"/>
</dbReference>
<keyword evidence="5 8" id="KW-0812">Transmembrane</keyword>
<accession>A0A9R1TA66</accession>
<dbReference type="AlphaFoldDB" id="A0A9R1TA66"/>
<keyword evidence="4" id="KW-0762">Sugar transport</keyword>
<proteinExistence type="predicted"/>
<name>A0A9R1TA66_9HYME</name>
<dbReference type="InterPro" id="IPR020846">
    <property type="entry name" value="MFS_dom"/>
</dbReference>
<protein>
    <submittedName>
        <fullName evidence="11">Facilitated trehalose transporter Tret1-like</fullName>
    </submittedName>
</protein>
<feature type="transmembrane region" description="Helical" evidence="8">
    <location>
        <begin position="255"/>
        <end position="278"/>
    </location>
</feature>
<dbReference type="Proteomes" id="UP000694866">
    <property type="component" value="Unplaced"/>
</dbReference>
<dbReference type="InterPro" id="IPR005828">
    <property type="entry name" value="MFS_sugar_transport-like"/>
</dbReference>
<organism evidence="10 11">
    <name type="scientific">Fopius arisanus</name>
    <dbReference type="NCBI Taxonomy" id="64838"/>
    <lineage>
        <taxon>Eukaryota</taxon>
        <taxon>Metazoa</taxon>
        <taxon>Ecdysozoa</taxon>
        <taxon>Arthropoda</taxon>
        <taxon>Hexapoda</taxon>
        <taxon>Insecta</taxon>
        <taxon>Pterygota</taxon>
        <taxon>Neoptera</taxon>
        <taxon>Endopterygota</taxon>
        <taxon>Hymenoptera</taxon>
        <taxon>Apocrita</taxon>
        <taxon>Ichneumonoidea</taxon>
        <taxon>Braconidae</taxon>
        <taxon>Opiinae</taxon>
        <taxon>Fopius</taxon>
    </lineage>
</organism>
<evidence type="ECO:0000313" key="11">
    <source>
        <dbReference type="RefSeq" id="XP_011305792.1"/>
    </source>
</evidence>
<comment type="subcellular location">
    <subcellularLocation>
        <location evidence="1">Cell membrane</location>
        <topology evidence="1">Multi-pass membrane protein</topology>
    </subcellularLocation>
</comment>
<dbReference type="PANTHER" id="PTHR48021:SF46">
    <property type="entry name" value="MAJOR FACILITATOR SUPERFAMILY (MFS) PROFILE DOMAIN-CONTAINING PROTEIN"/>
    <property type="match status" value="1"/>
</dbReference>
<keyword evidence="2" id="KW-0813">Transport</keyword>
<feature type="transmembrane region" description="Helical" evidence="8">
    <location>
        <begin position="391"/>
        <end position="410"/>
    </location>
</feature>
<keyword evidence="7 8" id="KW-0472">Membrane</keyword>
<feature type="transmembrane region" description="Helical" evidence="8">
    <location>
        <begin position="322"/>
        <end position="343"/>
    </location>
</feature>
<evidence type="ECO:0000256" key="5">
    <source>
        <dbReference type="ARBA" id="ARBA00022692"/>
    </source>
</evidence>
<evidence type="ECO:0000256" key="2">
    <source>
        <dbReference type="ARBA" id="ARBA00022448"/>
    </source>
</evidence>
<feature type="transmembrane region" description="Helical" evidence="8">
    <location>
        <begin position="60"/>
        <end position="82"/>
    </location>
</feature>
<evidence type="ECO:0000256" key="1">
    <source>
        <dbReference type="ARBA" id="ARBA00004651"/>
    </source>
</evidence>
<keyword evidence="6 8" id="KW-1133">Transmembrane helix</keyword>
<dbReference type="SUPFAM" id="SSF103473">
    <property type="entry name" value="MFS general substrate transporter"/>
    <property type="match status" value="1"/>
</dbReference>
<evidence type="ECO:0000256" key="7">
    <source>
        <dbReference type="ARBA" id="ARBA00023136"/>
    </source>
</evidence>
<evidence type="ECO:0000313" key="10">
    <source>
        <dbReference type="Proteomes" id="UP000694866"/>
    </source>
</evidence>
<evidence type="ECO:0000259" key="9">
    <source>
        <dbReference type="PROSITE" id="PS50850"/>
    </source>
</evidence>
<evidence type="ECO:0000256" key="6">
    <source>
        <dbReference type="ARBA" id="ARBA00022989"/>
    </source>
</evidence>
<feature type="transmembrane region" description="Helical" evidence="8">
    <location>
        <begin position="290"/>
        <end position="310"/>
    </location>
</feature>
<feature type="transmembrane region" description="Helical" evidence="8">
    <location>
        <begin position="147"/>
        <end position="168"/>
    </location>
</feature>
<evidence type="ECO:0000256" key="4">
    <source>
        <dbReference type="ARBA" id="ARBA00022597"/>
    </source>
</evidence>
<dbReference type="GeneID" id="105268170"/>
<dbReference type="InterPro" id="IPR050549">
    <property type="entry name" value="MFS_Trehalose_Transporter"/>
</dbReference>
<feature type="transmembrane region" description="Helical" evidence="8">
    <location>
        <begin position="422"/>
        <end position="442"/>
    </location>
</feature>
<dbReference type="PROSITE" id="PS50850">
    <property type="entry name" value="MFS"/>
    <property type="match status" value="1"/>
</dbReference>
<dbReference type="InterPro" id="IPR036259">
    <property type="entry name" value="MFS_trans_sf"/>
</dbReference>
<dbReference type="PANTHER" id="PTHR48021">
    <property type="match status" value="1"/>
</dbReference>
<dbReference type="OrthoDB" id="8120565at2759"/>
<evidence type="ECO:0000256" key="3">
    <source>
        <dbReference type="ARBA" id="ARBA00022475"/>
    </source>
</evidence>
<dbReference type="FunFam" id="1.20.1250.20:FF:000218">
    <property type="entry name" value="facilitated trehalose transporter Tret1"/>
    <property type="match status" value="1"/>
</dbReference>
<keyword evidence="3" id="KW-1003">Cell membrane</keyword>
<keyword evidence="10" id="KW-1185">Reference proteome</keyword>
<feature type="transmembrane region" description="Helical" evidence="8">
    <location>
        <begin position="355"/>
        <end position="379"/>
    </location>
</feature>
<sequence length="469" mass="51863">MEEIKMRTDKPSKLWSQWLAALSLHLLAVLDGLVAGWTSPYLAKLTNGTESLTITNNQASWIASLYLSSQPIGSIFAAVIVRTIGTKKAVLFAGIPHALGWMCFLISESVPAIYTARIFGGSGFGIYYSTFPLYIGEIADPKIRGALVGVVAQGTGIGYLIGNFLGAYLPMRTFAVIGLTMSIIYMLSFFLIPDSSHYLIKRNKLTEAEKSLKWYNRKKDVKSELDALITYIGKTEKFSLKAVARKFLSPLNRKLLIIIIGINLFMHLSGVYVIAMYLEILLTTLKINVIAPSVVVIGVGVVAIIGGLVTTYTNDYFGRRTMLAVSALGVSVNFFLIGIDFLLMTQGYNISNYQIIIIAEFMLYIFFLNIGLANIPCCLLSEIFPTELKEFGSCTVSVVSAFAAFLAGKSYQPILDGTSEEFVFFLSAFALLFMFIYTITVVPETKGKSLREIQEMLMNKSERIEKIED</sequence>
<dbReference type="GO" id="GO:0022857">
    <property type="term" value="F:transmembrane transporter activity"/>
    <property type="evidence" value="ECO:0007669"/>
    <property type="project" value="InterPro"/>
</dbReference>
<feature type="transmembrane region" description="Helical" evidence="8">
    <location>
        <begin position="174"/>
        <end position="192"/>
    </location>
</feature>
<feature type="transmembrane region" description="Helical" evidence="8">
    <location>
        <begin position="113"/>
        <end position="135"/>
    </location>
</feature>
<gene>
    <name evidence="11" type="primary">LOC105268170</name>
</gene>
<dbReference type="GO" id="GO:0005886">
    <property type="term" value="C:plasma membrane"/>
    <property type="evidence" value="ECO:0007669"/>
    <property type="project" value="UniProtKB-SubCell"/>
</dbReference>
<reference evidence="11" key="1">
    <citation type="submission" date="2025-08" db="UniProtKB">
        <authorList>
            <consortium name="RefSeq"/>
        </authorList>
    </citation>
    <scope>IDENTIFICATION</scope>
    <source>
        <strain evidence="11">USDA-PBARC FA_bdor</strain>
        <tissue evidence="11">Whole organism</tissue>
    </source>
</reference>